<evidence type="ECO:0000313" key="3">
    <source>
        <dbReference type="Proteomes" id="UP000019202"/>
    </source>
</evidence>
<feature type="transmembrane region" description="Helical" evidence="1">
    <location>
        <begin position="42"/>
        <end position="61"/>
    </location>
</feature>
<gene>
    <name evidence="2" type="ORF">XSR1_520009</name>
</gene>
<dbReference type="EMBL" id="CBXF010000113">
    <property type="protein sequence ID" value="CDL84797.1"/>
    <property type="molecule type" value="Genomic_DNA"/>
</dbReference>
<protein>
    <submittedName>
        <fullName evidence="2">Uncharacterized protein</fullName>
    </submittedName>
</protein>
<evidence type="ECO:0000256" key="1">
    <source>
        <dbReference type="SAM" id="Phobius"/>
    </source>
</evidence>
<keyword evidence="3" id="KW-1185">Reference proteome</keyword>
<keyword evidence="1" id="KW-0812">Transmembrane</keyword>
<organism evidence="2 3">
    <name type="scientific">Xenorhabdus szentirmaii DSM 16338</name>
    <dbReference type="NCBI Taxonomy" id="1427518"/>
    <lineage>
        <taxon>Bacteria</taxon>
        <taxon>Pseudomonadati</taxon>
        <taxon>Pseudomonadota</taxon>
        <taxon>Gammaproteobacteria</taxon>
        <taxon>Enterobacterales</taxon>
        <taxon>Morganellaceae</taxon>
        <taxon>Xenorhabdus</taxon>
    </lineage>
</organism>
<keyword evidence="1" id="KW-0472">Membrane</keyword>
<evidence type="ECO:0000313" key="2">
    <source>
        <dbReference type="EMBL" id="CDL84797.1"/>
    </source>
</evidence>
<dbReference type="Proteomes" id="UP000019202">
    <property type="component" value="Unassembled WGS sequence"/>
</dbReference>
<dbReference type="STRING" id="1427518.XSR1_520009"/>
<dbReference type="AlphaFoldDB" id="W1J210"/>
<reference evidence="2" key="1">
    <citation type="submission" date="2013-11" db="EMBL/GenBank/DDBJ databases">
        <title>Draft genome sequence and annotation of the entomopathogenic bacteria, Xenorhabdus cabanillasi strain JM26 and Xenorhabdus szentirmai strain DSM 16338.</title>
        <authorList>
            <person name="Gualtieri M."/>
            <person name="Ogier J.C."/>
            <person name="Pages S."/>
            <person name="Givaudan A."/>
            <person name="Gaudriault S."/>
        </authorList>
    </citation>
    <scope>NUCLEOTIDE SEQUENCE [LARGE SCALE GENOMIC DNA]</scope>
    <source>
        <strain evidence="2">DSM 16338</strain>
    </source>
</reference>
<accession>W1J210</accession>
<feature type="transmembrane region" description="Helical" evidence="1">
    <location>
        <begin position="73"/>
        <end position="90"/>
    </location>
</feature>
<comment type="caution">
    <text evidence="2">The sequence shown here is derived from an EMBL/GenBank/DDBJ whole genome shotgun (WGS) entry which is preliminary data.</text>
</comment>
<proteinExistence type="predicted"/>
<name>W1J210_9GAMM</name>
<keyword evidence="1" id="KW-1133">Transmembrane helix</keyword>
<sequence>MFVWLYTDFFIGQCNIELIMAIDLLNIPDKADRKKPPEVKRWLSVLAAFIGIASFITLFLWPEETSKKSISFWLYSFIYPFFIWLLVFLVRRLYFDLNQFWSDNWDKERERLIEQEIARGQKTLYQLGSVIHIPDAVMQGTLSEQLVNSLISMRKITDENTGKVIRRKCFSTNLSQMEDKLYERICLLLADNTFSSVLVNAIKKTNVNVCLEFDAKLERSAYDKIWKKVCDNSQVILPMSYFYGQGMESVEQWIDSASRNETLLIVSVHLSKFDDDGHGDAAVALLVTASPAIGEHELSGNIICRPEDSSPNEMVYALSQALLWGKSRGEDIQYLWMSGMGCDNKAQILSAPLGETFPNLTESENQIDIDGKIGYTGSASPWLAISIASESAQRHKKAQLVMSTVFQESTKPWFMVVK</sequence>